<dbReference type="KEGG" id="strr:EKD16_05170"/>
<dbReference type="AlphaFoldDB" id="A0A4P6Q0X0"/>
<evidence type="ECO:0000313" key="1">
    <source>
        <dbReference type="EMBL" id="QBI52841.1"/>
    </source>
</evidence>
<sequence length="72" mass="7278">MLHPGLRGPTSAARVVAEAGRDALEACDRGADALEEHMLRDVGPDDAAALHRALTACASGLGAFTEAAAAHT</sequence>
<keyword evidence="2" id="KW-1185">Reference proteome</keyword>
<dbReference type="Proteomes" id="UP000292235">
    <property type="component" value="Chromosome"/>
</dbReference>
<proteinExistence type="predicted"/>
<gene>
    <name evidence="1" type="ORF">EKD16_05170</name>
</gene>
<accession>A0A4P6Q0X0</accession>
<organism evidence="1 2">
    <name type="scientific">Streptomonospora litoralis</name>
    <dbReference type="NCBI Taxonomy" id="2498135"/>
    <lineage>
        <taxon>Bacteria</taxon>
        <taxon>Bacillati</taxon>
        <taxon>Actinomycetota</taxon>
        <taxon>Actinomycetes</taxon>
        <taxon>Streptosporangiales</taxon>
        <taxon>Nocardiopsidaceae</taxon>
        <taxon>Streptomonospora</taxon>
    </lineage>
</organism>
<evidence type="ECO:0000313" key="2">
    <source>
        <dbReference type="Proteomes" id="UP000292235"/>
    </source>
</evidence>
<dbReference type="EMBL" id="CP036455">
    <property type="protein sequence ID" value="QBI52841.1"/>
    <property type="molecule type" value="Genomic_DNA"/>
</dbReference>
<reference evidence="1 2" key="1">
    <citation type="submission" date="2019-02" db="EMBL/GenBank/DDBJ databases">
        <authorList>
            <person name="Khodamoradi S."/>
            <person name="Hahnke R.L."/>
            <person name="Kaempfer P."/>
            <person name="Schumann P."/>
            <person name="Rohde M."/>
            <person name="Steinert M."/>
            <person name="Luzhetskyy A."/>
            <person name="Wink J."/>
            <person name="Ruckert C."/>
        </authorList>
    </citation>
    <scope>NUCLEOTIDE SEQUENCE [LARGE SCALE GENOMIC DNA]</scope>
    <source>
        <strain evidence="1 2">M2</strain>
    </source>
</reference>
<protein>
    <submittedName>
        <fullName evidence="1">Uncharacterized protein</fullName>
    </submittedName>
</protein>
<name>A0A4P6Q0X0_9ACTN</name>